<evidence type="ECO:0000256" key="6">
    <source>
        <dbReference type="ARBA" id="ARBA00047913"/>
    </source>
</evidence>
<dbReference type="InterPro" id="IPR018027">
    <property type="entry name" value="Asn/Gln_amidotransferase"/>
</dbReference>
<dbReference type="GO" id="GO:0032543">
    <property type="term" value="P:mitochondrial translation"/>
    <property type="evidence" value="ECO:0007669"/>
    <property type="project" value="UniProtKB-UniRule"/>
</dbReference>
<dbReference type="InterPro" id="IPR006075">
    <property type="entry name" value="Asn/Gln-tRNA_Trfase_suB/E_cat"/>
</dbReference>
<dbReference type="HAMAP" id="MF_00121">
    <property type="entry name" value="GatB"/>
    <property type="match status" value="1"/>
</dbReference>
<dbReference type="NCBIfam" id="TIGR00133">
    <property type="entry name" value="gatB"/>
    <property type="match status" value="1"/>
</dbReference>
<dbReference type="Pfam" id="PF02934">
    <property type="entry name" value="GatB_N"/>
    <property type="match status" value="1"/>
</dbReference>
<dbReference type="GO" id="GO:0005739">
    <property type="term" value="C:mitochondrion"/>
    <property type="evidence" value="ECO:0007669"/>
    <property type="project" value="UniProtKB-SubCell"/>
</dbReference>
<dbReference type="Proteomes" id="UP000785679">
    <property type="component" value="Unassembled WGS sequence"/>
</dbReference>
<comment type="similarity">
    <text evidence="1 7">Belongs to the GatB/GatE family. GatB subfamily.</text>
</comment>
<evidence type="ECO:0000313" key="10">
    <source>
        <dbReference type="Proteomes" id="UP000785679"/>
    </source>
</evidence>
<accession>A0A8J8T2Q6</accession>
<dbReference type="GO" id="GO:0005524">
    <property type="term" value="F:ATP binding"/>
    <property type="evidence" value="ECO:0007669"/>
    <property type="project" value="UniProtKB-KW"/>
</dbReference>
<dbReference type="Gene3D" id="1.10.10.410">
    <property type="match status" value="1"/>
</dbReference>
<evidence type="ECO:0000256" key="2">
    <source>
        <dbReference type="ARBA" id="ARBA00022598"/>
    </source>
</evidence>
<dbReference type="NCBIfam" id="NF004012">
    <property type="entry name" value="PRK05477.1-2"/>
    <property type="match status" value="1"/>
</dbReference>
<dbReference type="PROSITE" id="PS01234">
    <property type="entry name" value="GATB"/>
    <property type="match status" value="1"/>
</dbReference>
<keyword evidence="10" id="KW-1185">Reference proteome</keyword>
<dbReference type="AlphaFoldDB" id="A0A8J8T2Q6"/>
<protein>
    <recommendedName>
        <fullName evidence="7">Glutamyl-tRNA(Gln) amidotransferase subunit B, mitochondrial</fullName>
        <shortName evidence="7">Glu-AdT subunit B</shortName>
        <ecNumber evidence="7">6.3.5.-</ecNumber>
    </recommendedName>
</protein>
<dbReference type="SUPFAM" id="SSF89095">
    <property type="entry name" value="GatB/YqeY motif"/>
    <property type="match status" value="1"/>
</dbReference>
<dbReference type="InterPro" id="IPR017958">
    <property type="entry name" value="Gln-tRNA_amidoTrfase_suB_CS"/>
</dbReference>
<dbReference type="SUPFAM" id="SSF55931">
    <property type="entry name" value="Glutamine synthetase/guanido kinase"/>
    <property type="match status" value="1"/>
</dbReference>
<comment type="catalytic activity">
    <reaction evidence="6 7">
        <text>L-glutamyl-tRNA(Gln) + L-glutamine + ATP + H2O = L-glutaminyl-tRNA(Gln) + L-glutamate + ADP + phosphate + H(+)</text>
        <dbReference type="Rhea" id="RHEA:17521"/>
        <dbReference type="Rhea" id="RHEA-COMP:9681"/>
        <dbReference type="Rhea" id="RHEA-COMP:9684"/>
        <dbReference type="ChEBI" id="CHEBI:15377"/>
        <dbReference type="ChEBI" id="CHEBI:15378"/>
        <dbReference type="ChEBI" id="CHEBI:29985"/>
        <dbReference type="ChEBI" id="CHEBI:30616"/>
        <dbReference type="ChEBI" id="CHEBI:43474"/>
        <dbReference type="ChEBI" id="CHEBI:58359"/>
        <dbReference type="ChEBI" id="CHEBI:78520"/>
        <dbReference type="ChEBI" id="CHEBI:78521"/>
        <dbReference type="ChEBI" id="CHEBI:456216"/>
    </reaction>
</comment>
<dbReference type="PANTHER" id="PTHR11659">
    <property type="entry name" value="GLUTAMYL-TRNA GLN AMIDOTRANSFERASE SUBUNIT B MITOCHONDRIAL AND PROKARYOTIC PET112-RELATED"/>
    <property type="match status" value="1"/>
</dbReference>
<organism evidence="9 10">
    <name type="scientific">Halteria grandinella</name>
    <dbReference type="NCBI Taxonomy" id="5974"/>
    <lineage>
        <taxon>Eukaryota</taxon>
        <taxon>Sar</taxon>
        <taxon>Alveolata</taxon>
        <taxon>Ciliophora</taxon>
        <taxon>Intramacronucleata</taxon>
        <taxon>Spirotrichea</taxon>
        <taxon>Stichotrichia</taxon>
        <taxon>Sporadotrichida</taxon>
        <taxon>Halteriidae</taxon>
        <taxon>Halteria</taxon>
    </lineage>
</organism>
<comment type="function">
    <text evidence="7">Allows the formation of correctly charged Gln-tRNA(Gln) through the transamidation of misacylated Glu-tRNA(Gln) in the mitochondria. The reaction takes place in the presence of glutamine and ATP through an activated gamma-phospho-Glu-tRNA(Gln).</text>
</comment>
<comment type="caution">
    <text evidence="9">The sequence shown here is derived from an EMBL/GenBank/DDBJ whole genome shotgun (WGS) entry which is preliminary data.</text>
</comment>
<dbReference type="InterPro" id="IPR003789">
    <property type="entry name" value="Asn/Gln_tRNA_amidoTrase-B-like"/>
</dbReference>
<dbReference type="EC" id="6.3.5.-" evidence="7"/>
<dbReference type="EMBL" id="RRYP01007999">
    <property type="protein sequence ID" value="TNV80089.1"/>
    <property type="molecule type" value="Genomic_DNA"/>
</dbReference>
<gene>
    <name evidence="9" type="ORF">FGO68_gene3854</name>
</gene>
<sequence length="498" mass="57238">MESLHKHQKKKQGLSDLLKQYKIKVGFEIHCQMLTRHKLFSSSLCSQLEQANTRANFVDLALPGMLPVLNEECLDLAVKASLALQGNINPRIKFDRKHYYYSDLPQGYQITQKNYPIMERGNLYFFDRHNKERNLSIQRIQIEQDSARSFHDFENYTLIDYNRVGMPLLEIVTEPEIDHPEDGKLAVKELQDLLKALKISEANMEEGQMRCDINVSVKSPTKQGNRVEIKNVLGIKFVEKATEYEIMRHVSLLEEGKDIPKETRRYDSLKDQTFSMRSKEQDPDYRFFQEPDLPTFVVSKERVSRVASGLEKTPFEKKKEMAERYGLVIGDVQTAFSHPWSIELYDRMAEKREPKTVFNWLYGFIQGNVTKKELDFHTVITTNFASTAKIEELMDLVSSGHLSLLNAKEIAYSIIDGDARTPTEIAKANNLYGLSEQVNYDAAIEEVIQGNKATVDKIKESGKDGPIMFLVGQVMKKINKQGDPQEIQKAIKQKLGLK</sequence>
<evidence type="ECO:0000256" key="1">
    <source>
        <dbReference type="ARBA" id="ARBA00005306"/>
    </source>
</evidence>
<dbReference type="Pfam" id="PF02637">
    <property type="entry name" value="GatB_Yqey"/>
    <property type="match status" value="1"/>
</dbReference>
<evidence type="ECO:0000313" key="9">
    <source>
        <dbReference type="EMBL" id="TNV80089.1"/>
    </source>
</evidence>
<dbReference type="GO" id="GO:0030956">
    <property type="term" value="C:glutamyl-tRNA(Gln) amidotransferase complex"/>
    <property type="evidence" value="ECO:0007669"/>
    <property type="project" value="UniProtKB-UniRule"/>
</dbReference>
<comment type="subunit">
    <text evidence="7">Subunit of the heterotrimeric GatCAB amidotransferase (AdT) complex, composed of A, B and C subunits.</text>
</comment>
<dbReference type="OrthoDB" id="309342at2759"/>
<dbReference type="NCBIfam" id="NF004014">
    <property type="entry name" value="PRK05477.1-4"/>
    <property type="match status" value="1"/>
</dbReference>
<dbReference type="GO" id="GO:0070681">
    <property type="term" value="P:glutaminyl-tRNAGln biosynthesis via transamidation"/>
    <property type="evidence" value="ECO:0007669"/>
    <property type="project" value="UniProtKB-UniRule"/>
</dbReference>
<evidence type="ECO:0000256" key="4">
    <source>
        <dbReference type="ARBA" id="ARBA00022840"/>
    </source>
</evidence>
<dbReference type="InterPro" id="IPR004413">
    <property type="entry name" value="GatB"/>
</dbReference>
<feature type="domain" description="Asn/Gln amidotransferase" evidence="8">
    <location>
        <begin position="343"/>
        <end position="495"/>
    </location>
</feature>
<keyword evidence="5 7" id="KW-0648">Protein biosynthesis</keyword>
<comment type="subcellular location">
    <subcellularLocation>
        <location evidence="7">Mitochondrion</location>
    </subcellularLocation>
</comment>
<dbReference type="GO" id="GO:0050567">
    <property type="term" value="F:glutaminyl-tRNA synthase (glutamine-hydrolyzing) activity"/>
    <property type="evidence" value="ECO:0007669"/>
    <property type="project" value="UniProtKB-UniRule"/>
</dbReference>
<evidence type="ECO:0000256" key="5">
    <source>
        <dbReference type="ARBA" id="ARBA00022917"/>
    </source>
</evidence>
<dbReference type="SMART" id="SM00845">
    <property type="entry name" value="GatB_Yqey"/>
    <property type="match status" value="1"/>
</dbReference>
<name>A0A8J8T2Q6_HALGN</name>
<reference evidence="9" key="1">
    <citation type="submission" date="2019-06" db="EMBL/GenBank/DDBJ databases">
        <authorList>
            <person name="Zheng W."/>
        </authorList>
    </citation>
    <scope>NUCLEOTIDE SEQUENCE</scope>
    <source>
        <strain evidence="9">QDHG01</strain>
    </source>
</reference>
<dbReference type="InterPro" id="IPR014746">
    <property type="entry name" value="Gln_synth/guanido_kin_cat_dom"/>
</dbReference>
<evidence type="ECO:0000259" key="8">
    <source>
        <dbReference type="SMART" id="SM00845"/>
    </source>
</evidence>
<proteinExistence type="inferred from homology"/>
<keyword evidence="7" id="KW-0496">Mitochondrion</keyword>
<evidence type="ECO:0000256" key="3">
    <source>
        <dbReference type="ARBA" id="ARBA00022741"/>
    </source>
</evidence>
<dbReference type="PANTHER" id="PTHR11659:SF0">
    <property type="entry name" value="GLUTAMYL-TRNA(GLN) AMIDOTRANSFERASE SUBUNIT B, MITOCHONDRIAL"/>
    <property type="match status" value="1"/>
</dbReference>
<dbReference type="InterPro" id="IPR023168">
    <property type="entry name" value="GatB_Yqey_C_2"/>
</dbReference>
<keyword evidence="3 7" id="KW-0547">Nucleotide-binding</keyword>
<evidence type="ECO:0000256" key="7">
    <source>
        <dbReference type="HAMAP-Rule" id="MF_03147"/>
    </source>
</evidence>
<keyword evidence="2 7" id="KW-0436">Ligase</keyword>
<dbReference type="InterPro" id="IPR017959">
    <property type="entry name" value="Asn/Gln-tRNA_amidoTrfase_suB/E"/>
</dbReference>
<keyword evidence="4 7" id="KW-0067">ATP-binding</keyword>